<evidence type="ECO:0000256" key="4">
    <source>
        <dbReference type="ARBA" id="ARBA00022729"/>
    </source>
</evidence>
<keyword evidence="3" id="KW-0479">Metal-binding</keyword>
<feature type="disulfide bond" evidence="8">
    <location>
        <begin position="79"/>
        <end position="91"/>
    </location>
</feature>
<dbReference type="Gene3D" id="3.30.60.10">
    <property type="entry name" value="Endochitinase-like"/>
    <property type="match status" value="3"/>
</dbReference>
<dbReference type="SUPFAM" id="SSF57016">
    <property type="entry name" value="Plant lectins/antimicrobial peptides"/>
    <property type="match status" value="3"/>
</dbReference>
<dbReference type="Gene3D" id="3.20.20.370">
    <property type="entry name" value="Glycoside hydrolase/deacetylase"/>
    <property type="match status" value="1"/>
</dbReference>
<name>A0A2T2NH66_CORCC</name>
<dbReference type="GO" id="GO:0008061">
    <property type="term" value="F:chitin binding"/>
    <property type="evidence" value="ECO:0007669"/>
    <property type="project" value="UniProtKB-UniRule"/>
</dbReference>
<dbReference type="GO" id="GO:0046872">
    <property type="term" value="F:metal ion binding"/>
    <property type="evidence" value="ECO:0007669"/>
    <property type="project" value="UniProtKB-KW"/>
</dbReference>
<dbReference type="CDD" id="cd11618">
    <property type="entry name" value="ChtBD1_1"/>
    <property type="match status" value="2"/>
</dbReference>
<keyword evidence="14" id="KW-1185">Reference proteome</keyword>
<dbReference type="CDD" id="cd10951">
    <property type="entry name" value="CE4_ClCDA_like"/>
    <property type="match status" value="1"/>
</dbReference>
<dbReference type="GO" id="GO:0016810">
    <property type="term" value="F:hydrolase activity, acting on carbon-nitrogen (but not peptide) bonds"/>
    <property type="evidence" value="ECO:0007669"/>
    <property type="project" value="InterPro"/>
</dbReference>
<keyword evidence="7" id="KW-0170">Cobalt</keyword>
<comment type="caution">
    <text evidence="8">Lacks conserved residue(s) required for the propagation of feature annotation.</text>
</comment>
<comment type="cofactor">
    <cofactor evidence="1">
        <name>Co(2+)</name>
        <dbReference type="ChEBI" id="CHEBI:48828"/>
    </cofactor>
</comment>
<dbReference type="SMART" id="SM00270">
    <property type="entry name" value="ChtBD1"/>
    <property type="match status" value="3"/>
</dbReference>
<protein>
    <submittedName>
        <fullName evidence="13">Chitin binding protein-like protein</fullName>
    </submittedName>
</protein>
<feature type="disulfide bond" evidence="8">
    <location>
        <begin position="84"/>
        <end position="98"/>
    </location>
</feature>
<dbReference type="InterPro" id="IPR002509">
    <property type="entry name" value="NODB_dom"/>
</dbReference>
<dbReference type="GO" id="GO:0005975">
    <property type="term" value="P:carbohydrate metabolic process"/>
    <property type="evidence" value="ECO:0007669"/>
    <property type="project" value="InterPro"/>
</dbReference>
<evidence type="ECO:0000259" key="11">
    <source>
        <dbReference type="PROSITE" id="PS50941"/>
    </source>
</evidence>
<dbReference type="PROSITE" id="PS50941">
    <property type="entry name" value="CHIT_BIND_I_2"/>
    <property type="match status" value="3"/>
</dbReference>
<keyword evidence="4 10" id="KW-0732">Signal</keyword>
<feature type="domain" description="NodB homology" evidence="12">
    <location>
        <begin position="147"/>
        <end position="339"/>
    </location>
</feature>
<proteinExistence type="predicted"/>
<feature type="compositionally biased region" description="Low complexity" evidence="9">
    <location>
        <begin position="361"/>
        <end position="380"/>
    </location>
</feature>
<dbReference type="PANTHER" id="PTHR46471:SF8">
    <property type="entry name" value="CHITIN DEACETYLASE"/>
    <property type="match status" value="1"/>
</dbReference>
<keyword evidence="5" id="KW-0378">Hydrolase</keyword>
<feature type="disulfide bond" evidence="8">
    <location>
        <begin position="70"/>
        <end position="85"/>
    </location>
</feature>
<reference evidence="13 14" key="1">
    <citation type="journal article" date="2018" name="Front. Microbiol.">
        <title>Genome-Wide Analysis of Corynespora cassiicola Leaf Fall Disease Putative Effectors.</title>
        <authorList>
            <person name="Lopez D."/>
            <person name="Ribeiro S."/>
            <person name="Label P."/>
            <person name="Fumanal B."/>
            <person name="Venisse J.S."/>
            <person name="Kohler A."/>
            <person name="de Oliveira R.R."/>
            <person name="Labutti K."/>
            <person name="Lipzen A."/>
            <person name="Lail K."/>
            <person name="Bauer D."/>
            <person name="Ohm R.A."/>
            <person name="Barry K.W."/>
            <person name="Spatafora J."/>
            <person name="Grigoriev I.V."/>
            <person name="Martin F.M."/>
            <person name="Pujade-Renaud V."/>
        </authorList>
    </citation>
    <scope>NUCLEOTIDE SEQUENCE [LARGE SCALE GENOMIC DNA]</scope>
    <source>
        <strain evidence="13 14">Philippines</strain>
    </source>
</reference>
<keyword evidence="2 8" id="KW-0147">Chitin-binding</keyword>
<accession>A0A2T2NH66</accession>
<dbReference type="Pfam" id="PF00187">
    <property type="entry name" value="Chitin_bind_1"/>
    <property type="match status" value="1"/>
</dbReference>
<feature type="chain" id="PRO_5015610585" evidence="10">
    <location>
        <begin position="19"/>
        <end position="506"/>
    </location>
</feature>
<feature type="domain" description="Chitin-binding type-1" evidence="11">
    <location>
        <begin position="456"/>
        <end position="506"/>
    </location>
</feature>
<feature type="disulfide bond" evidence="8">
    <location>
        <begin position="481"/>
        <end position="495"/>
    </location>
</feature>
<dbReference type="AlphaFoldDB" id="A0A2T2NH66"/>
<dbReference type="CDD" id="cd00035">
    <property type="entry name" value="ChtBD1"/>
    <property type="match status" value="1"/>
</dbReference>
<keyword evidence="6" id="KW-0119">Carbohydrate metabolism</keyword>
<evidence type="ECO:0000256" key="10">
    <source>
        <dbReference type="SAM" id="SignalP"/>
    </source>
</evidence>
<dbReference type="Pfam" id="PF01522">
    <property type="entry name" value="Polysacc_deac_1"/>
    <property type="match status" value="1"/>
</dbReference>
<dbReference type="InterPro" id="IPR011330">
    <property type="entry name" value="Glyco_hydro/deAcase_b/a-brl"/>
</dbReference>
<evidence type="ECO:0000256" key="8">
    <source>
        <dbReference type="PROSITE-ProRule" id="PRU00261"/>
    </source>
</evidence>
<evidence type="ECO:0000313" key="13">
    <source>
        <dbReference type="EMBL" id="PSN64730.1"/>
    </source>
</evidence>
<organism evidence="13 14">
    <name type="scientific">Corynespora cassiicola Philippines</name>
    <dbReference type="NCBI Taxonomy" id="1448308"/>
    <lineage>
        <taxon>Eukaryota</taxon>
        <taxon>Fungi</taxon>
        <taxon>Dikarya</taxon>
        <taxon>Ascomycota</taxon>
        <taxon>Pezizomycotina</taxon>
        <taxon>Dothideomycetes</taxon>
        <taxon>Pleosporomycetidae</taxon>
        <taxon>Pleosporales</taxon>
        <taxon>Corynesporascaceae</taxon>
        <taxon>Corynespora</taxon>
    </lineage>
</organism>
<feature type="region of interest" description="Disordered" evidence="9">
    <location>
        <begin position="355"/>
        <end position="383"/>
    </location>
</feature>
<feature type="disulfide bond" evidence="8">
    <location>
        <begin position="406"/>
        <end position="420"/>
    </location>
</feature>
<feature type="domain" description="Chitin-binding type-1" evidence="11">
    <location>
        <begin position="67"/>
        <end position="113"/>
    </location>
</feature>
<feature type="signal peptide" evidence="10">
    <location>
        <begin position="1"/>
        <end position="18"/>
    </location>
</feature>
<evidence type="ECO:0000256" key="7">
    <source>
        <dbReference type="ARBA" id="ARBA00023285"/>
    </source>
</evidence>
<feature type="domain" description="Chitin-binding type-1" evidence="11">
    <location>
        <begin position="382"/>
        <end position="434"/>
    </location>
</feature>
<dbReference type="OrthoDB" id="407355at2759"/>
<gene>
    <name evidence="13" type="ORF">BS50DRAFT_456574</name>
</gene>
<dbReference type="InterPro" id="IPR001002">
    <property type="entry name" value="Chitin-bd_1"/>
</dbReference>
<evidence type="ECO:0000256" key="2">
    <source>
        <dbReference type="ARBA" id="ARBA00022669"/>
    </source>
</evidence>
<evidence type="ECO:0000256" key="5">
    <source>
        <dbReference type="ARBA" id="ARBA00022801"/>
    </source>
</evidence>
<dbReference type="PROSITE" id="PS51677">
    <property type="entry name" value="NODB"/>
    <property type="match status" value="1"/>
</dbReference>
<dbReference type="SUPFAM" id="SSF88713">
    <property type="entry name" value="Glycoside hydrolase/deacetylase"/>
    <property type="match status" value="1"/>
</dbReference>
<evidence type="ECO:0000256" key="9">
    <source>
        <dbReference type="SAM" id="MobiDB-lite"/>
    </source>
</evidence>
<dbReference type="EMBL" id="KZ678138">
    <property type="protein sequence ID" value="PSN64730.1"/>
    <property type="molecule type" value="Genomic_DNA"/>
</dbReference>
<evidence type="ECO:0000256" key="3">
    <source>
        <dbReference type="ARBA" id="ARBA00022723"/>
    </source>
</evidence>
<dbReference type="Proteomes" id="UP000240883">
    <property type="component" value="Unassembled WGS sequence"/>
</dbReference>
<evidence type="ECO:0000256" key="6">
    <source>
        <dbReference type="ARBA" id="ARBA00023277"/>
    </source>
</evidence>
<evidence type="ECO:0000313" key="14">
    <source>
        <dbReference type="Proteomes" id="UP000240883"/>
    </source>
</evidence>
<dbReference type="STRING" id="1448308.A0A2T2NH66"/>
<dbReference type="InterPro" id="IPR036861">
    <property type="entry name" value="Endochitinase-like_sf"/>
</dbReference>
<dbReference type="PANTHER" id="PTHR46471">
    <property type="entry name" value="CHITIN DEACETYLASE"/>
    <property type="match status" value="1"/>
</dbReference>
<evidence type="ECO:0000256" key="1">
    <source>
        <dbReference type="ARBA" id="ARBA00001941"/>
    </source>
</evidence>
<sequence length="506" mass="53178">MRFSEIAAAALVAPLVAAHGGDVPGAPKVFGLPKELRARGPFAARAARHVAQPKQGPQLFARQGGVDGRCGPDFNGASCAEGYCCSGAGYCGNTKDHCMAPDCLLNYGPGCDANKTPAGASTRNDPRPNLGNIAYGGGGVYSCVTEGHVAITYDDGPYIYTDQVLDQFKAKGGKATFFITGNNIGKGAIDEEWTAVINRMIAEGHQVASHTWSHQDLSVITEEQRYDQMVKNEMAIRNIIGKYPTYMRPPYSSCNAACQNVMADLGYVVSYFDLDTDDYNQLTTEKIQTAKDNFKRVLDSGNPADSSKLAIAHDIHELTALNLTGYMLDYLYAEGYTAVTMGECMGDDESAWYRTSGGGSTPSSTRTSTGPSSTPTGVSSKDGSCGGTNGYTCAGFITPEGTLGECCSQWGWCGNSIDHCGAADCNPLFGKCDTTPTGTATAPTGTPTSWGQITKDATCGGSKGYTCKGFYTLEGGVKSECCSQFGWCGATDGHCGTGCNSAFGNC</sequence>
<feature type="non-terminal residue" evidence="13">
    <location>
        <position position="506"/>
    </location>
</feature>
<keyword evidence="8" id="KW-1015">Disulfide bond</keyword>
<evidence type="ECO:0000259" key="12">
    <source>
        <dbReference type="PROSITE" id="PS51677"/>
    </source>
</evidence>